<dbReference type="InterPro" id="IPR036188">
    <property type="entry name" value="FAD/NAD-bd_sf"/>
</dbReference>
<keyword evidence="4" id="KW-0963">Cytoplasm</keyword>
<organism evidence="10 11">
    <name type="scientific">Patella caerulea</name>
    <name type="common">Rayed Mediterranean limpet</name>
    <dbReference type="NCBI Taxonomy" id="87958"/>
    <lineage>
        <taxon>Eukaryota</taxon>
        <taxon>Metazoa</taxon>
        <taxon>Spiralia</taxon>
        <taxon>Lophotrochozoa</taxon>
        <taxon>Mollusca</taxon>
        <taxon>Gastropoda</taxon>
        <taxon>Patellogastropoda</taxon>
        <taxon>Patelloidea</taxon>
        <taxon>Patellidae</taxon>
        <taxon>Patella</taxon>
    </lineage>
</organism>
<protein>
    <recommendedName>
        <fullName evidence="9">Amine oxidase domain-containing protein</fullName>
    </recommendedName>
</protein>
<evidence type="ECO:0000256" key="8">
    <source>
        <dbReference type="SAM" id="Phobius"/>
    </source>
</evidence>
<keyword evidence="8" id="KW-1133">Transmembrane helix</keyword>
<keyword evidence="5" id="KW-0285">Flavoprotein</keyword>
<reference evidence="10 11" key="1">
    <citation type="submission" date="2024-01" db="EMBL/GenBank/DDBJ databases">
        <title>The genome of the rayed Mediterranean limpet Patella caerulea (Linnaeus, 1758).</title>
        <authorList>
            <person name="Anh-Thu Weber A."/>
            <person name="Halstead-Nussloch G."/>
        </authorList>
    </citation>
    <scope>NUCLEOTIDE SEQUENCE [LARGE SCALE GENOMIC DNA]</scope>
    <source>
        <strain evidence="10">AATW-2023a</strain>
        <tissue evidence="10">Whole specimen</tissue>
    </source>
</reference>
<dbReference type="PANTHER" id="PTHR10742">
    <property type="entry name" value="FLAVIN MONOAMINE OXIDASE"/>
    <property type="match status" value="1"/>
</dbReference>
<dbReference type="AlphaFoldDB" id="A0AAN8JZZ9"/>
<name>A0AAN8JZZ9_PATCE</name>
<dbReference type="SUPFAM" id="SSF51905">
    <property type="entry name" value="FAD/NAD(P)-binding domain"/>
    <property type="match status" value="1"/>
</dbReference>
<feature type="domain" description="Amine oxidase" evidence="9">
    <location>
        <begin position="27"/>
        <end position="479"/>
    </location>
</feature>
<evidence type="ECO:0000256" key="6">
    <source>
        <dbReference type="ARBA" id="ARBA00022827"/>
    </source>
</evidence>
<comment type="caution">
    <text evidence="10">The sequence shown here is derived from an EMBL/GenBank/DDBJ whole genome shotgun (WGS) entry which is preliminary data.</text>
</comment>
<dbReference type="Gene3D" id="3.50.50.60">
    <property type="entry name" value="FAD/NAD(P)-binding domain"/>
    <property type="match status" value="1"/>
</dbReference>
<evidence type="ECO:0000256" key="7">
    <source>
        <dbReference type="ARBA" id="ARBA00023002"/>
    </source>
</evidence>
<evidence type="ECO:0000256" key="5">
    <source>
        <dbReference type="ARBA" id="ARBA00022630"/>
    </source>
</evidence>
<feature type="transmembrane region" description="Helical" evidence="8">
    <location>
        <begin position="20"/>
        <end position="37"/>
    </location>
</feature>
<comment type="similarity">
    <text evidence="3">Belongs to the flavin monoamine oxidase family.</text>
</comment>
<evidence type="ECO:0000256" key="2">
    <source>
        <dbReference type="ARBA" id="ARBA00004496"/>
    </source>
</evidence>
<dbReference type="GO" id="GO:0005737">
    <property type="term" value="C:cytoplasm"/>
    <property type="evidence" value="ECO:0007669"/>
    <property type="project" value="UniProtKB-SubCell"/>
</dbReference>
<dbReference type="SUPFAM" id="SSF54373">
    <property type="entry name" value="FAD-linked reductases, C-terminal domain"/>
    <property type="match status" value="1"/>
</dbReference>
<keyword evidence="7" id="KW-0560">Oxidoreductase</keyword>
<evidence type="ECO:0000313" key="11">
    <source>
        <dbReference type="Proteomes" id="UP001347796"/>
    </source>
</evidence>
<evidence type="ECO:0000313" key="10">
    <source>
        <dbReference type="EMBL" id="KAK6186576.1"/>
    </source>
</evidence>
<comment type="subcellular location">
    <subcellularLocation>
        <location evidence="2">Cytoplasm</location>
    </subcellularLocation>
</comment>
<evidence type="ECO:0000256" key="4">
    <source>
        <dbReference type="ARBA" id="ARBA00022490"/>
    </source>
</evidence>
<dbReference type="PANTHER" id="PTHR10742:SF405">
    <property type="entry name" value="PEROXISOMAL N(1)-ACETYL-SPERMINE_SPERMIDINE OXIDASE"/>
    <property type="match status" value="1"/>
</dbReference>
<keyword evidence="6" id="KW-0274">FAD</keyword>
<dbReference type="Pfam" id="PF01593">
    <property type="entry name" value="Amino_oxidase"/>
    <property type="match status" value="1"/>
</dbReference>
<evidence type="ECO:0000259" key="9">
    <source>
        <dbReference type="Pfam" id="PF01593"/>
    </source>
</evidence>
<dbReference type="InterPro" id="IPR002937">
    <property type="entry name" value="Amino_oxidase"/>
</dbReference>
<sequence length="485" mass="55315">MEDLNGTVDESVSWTNKPKVIIIGAGIAGIAAGEYLARKGLTDFKILEASNRTGGRIWSVDVDDDGHKAEMGANWIHGIERNPIYQIADQNHLLELRHANRNLRRRDLHATESGDIVSDKMVKEVDFSYGMLIAECEDYFHSSMPTPEEGDSVGAHLEREFQEKLDKYSNGDRRFRQMVFDQRILLECCITGCDNMSDVSLEEFGCYEELPGVHYTIPPGFEAILEILKKNIPEENILLNKPVKTINWSPSENNKSEEVCVECENGEKFYANHVICTVSIGVLKAACDRMFYPPLPKDKQQAIQSLGFGIVDKVILEFDQTVVDSDVFRIELLWDRDNVKEKDLRYTWMRKIYSFEVVHENILVGWLSGKEALYMESLTEDQIAEDCRDLLRKFLNRNDIPLPKRVIRTRWGNNPYTRGSYSFLAIGARQKDIYTLQEPLTASGCDKPQVLFGGEATHPTFYSTTHGALLTGYREAQRIVKLHTE</sequence>
<evidence type="ECO:0000256" key="1">
    <source>
        <dbReference type="ARBA" id="ARBA00001974"/>
    </source>
</evidence>
<dbReference type="InterPro" id="IPR050281">
    <property type="entry name" value="Flavin_monoamine_oxidase"/>
</dbReference>
<keyword evidence="11" id="KW-1185">Reference proteome</keyword>
<dbReference type="Proteomes" id="UP001347796">
    <property type="component" value="Unassembled WGS sequence"/>
</dbReference>
<evidence type="ECO:0000256" key="3">
    <source>
        <dbReference type="ARBA" id="ARBA00005995"/>
    </source>
</evidence>
<proteinExistence type="inferred from homology"/>
<accession>A0AAN8JZZ9</accession>
<dbReference type="Gene3D" id="3.90.660.10">
    <property type="match status" value="1"/>
</dbReference>
<comment type="cofactor">
    <cofactor evidence="1">
        <name>FAD</name>
        <dbReference type="ChEBI" id="CHEBI:57692"/>
    </cofactor>
</comment>
<keyword evidence="8" id="KW-0472">Membrane</keyword>
<dbReference type="EMBL" id="JAZGQO010000006">
    <property type="protein sequence ID" value="KAK6186576.1"/>
    <property type="molecule type" value="Genomic_DNA"/>
</dbReference>
<gene>
    <name evidence="10" type="ORF">SNE40_008590</name>
</gene>
<keyword evidence="8" id="KW-0812">Transmembrane</keyword>
<dbReference type="GO" id="GO:0046592">
    <property type="term" value="F:polyamine oxidase activity"/>
    <property type="evidence" value="ECO:0007669"/>
    <property type="project" value="TreeGrafter"/>
</dbReference>